<dbReference type="Proteomes" id="UP000469385">
    <property type="component" value="Unassembled WGS sequence"/>
</dbReference>
<dbReference type="PANTHER" id="PTHR30468">
    <property type="entry name" value="ALPHA-KETOGLUTARATE-DEPENDENT SULFONATE DIOXYGENASE"/>
    <property type="match status" value="1"/>
</dbReference>
<keyword evidence="8" id="KW-1185">Reference proteome</keyword>
<evidence type="ECO:0000313" key="7">
    <source>
        <dbReference type="EMBL" id="MVQ29178.1"/>
    </source>
</evidence>
<dbReference type="EMBL" id="WSEL01000003">
    <property type="protein sequence ID" value="MVQ29178.1"/>
    <property type="molecule type" value="Genomic_DNA"/>
</dbReference>
<keyword evidence="3" id="KW-0223">Dioxygenase</keyword>
<proteinExistence type="inferred from homology"/>
<keyword evidence="4" id="KW-0560">Oxidoreductase</keyword>
<dbReference type="Gene3D" id="3.60.130.10">
    <property type="entry name" value="Clavaminate synthase-like"/>
    <property type="match status" value="1"/>
</dbReference>
<dbReference type="GO" id="GO:0005737">
    <property type="term" value="C:cytoplasm"/>
    <property type="evidence" value="ECO:0007669"/>
    <property type="project" value="TreeGrafter"/>
</dbReference>
<dbReference type="GO" id="GO:0046872">
    <property type="term" value="F:metal ion binding"/>
    <property type="evidence" value="ECO:0007669"/>
    <property type="project" value="UniProtKB-KW"/>
</dbReference>
<reference evidence="7 8" key="1">
    <citation type="submission" date="2019-12" db="EMBL/GenBank/DDBJ databases">
        <authorList>
            <person name="Huq M.A."/>
        </authorList>
    </citation>
    <scope>NUCLEOTIDE SEQUENCE [LARGE SCALE GENOMIC DNA]</scope>
    <source>
        <strain evidence="7 8">MAH-25</strain>
    </source>
</reference>
<dbReference type="RefSeq" id="WP_157397208.1">
    <property type="nucleotide sequence ID" value="NZ_WSEL01000003.1"/>
</dbReference>
<protein>
    <recommendedName>
        <fullName evidence="6">TauD/TfdA-like domain-containing protein</fullName>
    </recommendedName>
</protein>
<dbReference type="GO" id="GO:0016706">
    <property type="term" value="F:2-oxoglutarate-dependent dioxygenase activity"/>
    <property type="evidence" value="ECO:0007669"/>
    <property type="project" value="UniProtKB-ARBA"/>
</dbReference>
<dbReference type="Pfam" id="PF02668">
    <property type="entry name" value="TauD"/>
    <property type="match status" value="1"/>
</dbReference>
<evidence type="ECO:0000256" key="1">
    <source>
        <dbReference type="ARBA" id="ARBA00005896"/>
    </source>
</evidence>
<comment type="similarity">
    <text evidence="1">Belongs to the TfdA dioxygenase family.</text>
</comment>
<evidence type="ECO:0000313" key="8">
    <source>
        <dbReference type="Proteomes" id="UP000469385"/>
    </source>
</evidence>
<keyword evidence="5" id="KW-0408">Iron</keyword>
<dbReference type="InterPro" id="IPR042098">
    <property type="entry name" value="TauD-like_sf"/>
</dbReference>
<evidence type="ECO:0000256" key="2">
    <source>
        <dbReference type="ARBA" id="ARBA00022723"/>
    </source>
</evidence>
<comment type="caution">
    <text evidence="7">The sequence shown here is derived from an EMBL/GenBank/DDBJ whole genome shotgun (WGS) entry which is preliminary data.</text>
</comment>
<keyword evidence="2" id="KW-0479">Metal-binding</keyword>
<accession>A0A6N8IQQ3</accession>
<gene>
    <name evidence="7" type="ORF">GON04_06960</name>
</gene>
<sequence>MTHPTHPGFDVVRLGGNIGAEIRGLDLRKPMPRAQFEALHAAFCRHEVLVFRDQDISLEEQMAFGQLFGELSIHPFSPNLDDKREVIVLDYSADNPPALTDQWHADETFRAAPPSITILRAKVIPEYGGDTLFASMTAAYTGLSERMKQYIHGLEAIHDFKPWRPLFTSSEAHQKKLRELEQQFPNPSHPLVRLHPVTGRRVLNCNAQFTVKIKGLKDDESQMILNYLYARAAIPEFQLRVKWQPNTVVMWDNRSTQHYAPHDYYPQRRTMNRVTVCGEPVVGVTGPYTPEEGVAPLPDGHHVKPVVAGKRPIREFERNLSKEGA</sequence>
<dbReference type="AlphaFoldDB" id="A0A6N8IQQ3"/>
<evidence type="ECO:0000256" key="4">
    <source>
        <dbReference type="ARBA" id="ARBA00023002"/>
    </source>
</evidence>
<dbReference type="InterPro" id="IPR003819">
    <property type="entry name" value="TauD/TfdA-like"/>
</dbReference>
<feature type="domain" description="TauD/TfdA-like" evidence="6">
    <location>
        <begin position="13"/>
        <end position="275"/>
    </location>
</feature>
<evidence type="ECO:0000256" key="5">
    <source>
        <dbReference type="ARBA" id="ARBA00023004"/>
    </source>
</evidence>
<dbReference type="PANTHER" id="PTHR30468:SF1">
    <property type="entry name" value="ALPHA-KETOGLUTARATE-DEPENDENT SULFONATE DIOXYGENASE"/>
    <property type="match status" value="1"/>
</dbReference>
<organism evidence="7 8">
    <name type="scientific">Ramlibacter pinisoli</name>
    <dbReference type="NCBI Taxonomy" id="2682844"/>
    <lineage>
        <taxon>Bacteria</taxon>
        <taxon>Pseudomonadati</taxon>
        <taxon>Pseudomonadota</taxon>
        <taxon>Betaproteobacteria</taxon>
        <taxon>Burkholderiales</taxon>
        <taxon>Comamonadaceae</taxon>
        <taxon>Ramlibacter</taxon>
    </lineage>
</organism>
<evidence type="ECO:0000259" key="6">
    <source>
        <dbReference type="Pfam" id="PF02668"/>
    </source>
</evidence>
<dbReference type="InterPro" id="IPR051323">
    <property type="entry name" value="AtsK-like"/>
</dbReference>
<evidence type="ECO:0000256" key="3">
    <source>
        <dbReference type="ARBA" id="ARBA00022964"/>
    </source>
</evidence>
<name>A0A6N8IQQ3_9BURK</name>
<dbReference type="SUPFAM" id="SSF51197">
    <property type="entry name" value="Clavaminate synthase-like"/>
    <property type="match status" value="1"/>
</dbReference>